<evidence type="ECO:0000313" key="4">
    <source>
        <dbReference type="Proteomes" id="UP000052020"/>
    </source>
</evidence>
<evidence type="ECO:0000259" key="2">
    <source>
        <dbReference type="Pfam" id="PF13439"/>
    </source>
</evidence>
<dbReference type="Gene3D" id="3.40.50.2000">
    <property type="entry name" value="Glycogen Phosphorylase B"/>
    <property type="match status" value="2"/>
</dbReference>
<dbReference type="Pfam" id="PF13439">
    <property type="entry name" value="Glyco_transf_4"/>
    <property type="match status" value="1"/>
</dbReference>
<dbReference type="PANTHER" id="PTHR45947">
    <property type="entry name" value="SULFOQUINOVOSYL TRANSFERASE SQD2"/>
    <property type="match status" value="1"/>
</dbReference>
<protein>
    <recommendedName>
        <fullName evidence="5">Glycosyltransferase subfamily 4-like N-terminal domain-containing protein</fullName>
    </recommendedName>
</protein>
<proteinExistence type="predicted"/>
<dbReference type="AlphaFoldDB" id="A0A0S7XNT1"/>
<gene>
    <name evidence="3" type="ORF">AMK68_02425</name>
</gene>
<dbReference type="InterPro" id="IPR001296">
    <property type="entry name" value="Glyco_trans_1"/>
</dbReference>
<dbReference type="Proteomes" id="UP000052020">
    <property type="component" value="Unassembled WGS sequence"/>
</dbReference>
<dbReference type="InterPro" id="IPR028098">
    <property type="entry name" value="Glyco_trans_4-like_N"/>
</dbReference>
<reference evidence="3 4" key="1">
    <citation type="journal article" date="2015" name="Microbiome">
        <title>Genomic resolution of linkages in carbon, nitrogen, and sulfur cycling among widespread estuary sediment bacteria.</title>
        <authorList>
            <person name="Baker B.J."/>
            <person name="Lazar C.S."/>
            <person name="Teske A.P."/>
            <person name="Dick G.J."/>
        </authorList>
    </citation>
    <scope>NUCLEOTIDE SEQUENCE [LARGE SCALE GENOMIC DNA]</scope>
    <source>
        <strain evidence="3">DG_56</strain>
    </source>
</reference>
<dbReference type="Pfam" id="PF00534">
    <property type="entry name" value="Glycos_transf_1"/>
    <property type="match status" value="1"/>
</dbReference>
<organism evidence="3 4">
    <name type="scientific">candidate division KD3-62 bacterium DG_56</name>
    <dbReference type="NCBI Taxonomy" id="1704032"/>
    <lineage>
        <taxon>Bacteria</taxon>
        <taxon>candidate division KD3-62</taxon>
    </lineage>
</organism>
<dbReference type="EMBL" id="LIZY01000044">
    <property type="protein sequence ID" value="KPJ64071.1"/>
    <property type="molecule type" value="Genomic_DNA"/>
</dbReference>
<evidence type="ECO:0000259" key="1">
    <source>
        <dbReference type="Pfam" id="PF00534"/>
    </source>
</evidence>
<dbReference type="SUPFAM" id="SSF53756">
    <property type="entry name" value="UDP-Glycosyltransferase/glycogen phosphorylase"/>
    <property type="match status" value="1"/>
</dbReference>
<evidence type="ECO:0008006" key="5">
    <source>
        <dbReference type="Google" id="ProtNLM"/>
    </source>
</evidence>
<dbReference type="InterPro" id="IPR050194">
    <property type="entry name" value="Glycosyltransferase_grp1"/>
</dbReference>
<feature type="domain" description="Glycosyl transferase family 1" evidence="1">
    <location>
        <begin position="181"/>
        <end position="340"/>
    </location>
</feature>
<dbReference type="PANTHER" id="PTHR45947:SF3">
    <property type="entry name" value="SULFOQUINOVOSYL TRANSFERASE SQD2"/>
    <property type="match status" value="1"/>
</dbReference>
<dbReference type="GO" id="GO:0016758">
    <property type="term" value="F:hexosyltransferase activity"/>
    <property type="evidence" value="ECO:0007669"/>
    <property type="project" value="TreeGrafter"/>
</dbReference>
<name>A0A0S7XNT1_9BACT</name>
<evidence type="ECO:0000313" key="3">
    <source>
        <dbReference type="EMBL" id="KPJ64071.1"/>
    </source>
</evidence>
<feature type="domain" description="Glycosyltransferase subfamily 4-like N-terminal" evidence="2">
    <location>
        <begin position="16"/>
        <end position="178"/>
    </location>
</feature>
<sequence>MGEKLTIAYLVRPAEGGIKSQLLALLSGLDSARFKPVVICPPATSVFREVEQSGHEVIPLPLVGELDPIRDLWTVFRLRRILGRLKPDVLHIHGAKAGLIGRLATALLRRRPRVVLTVHSFVFDHHMGPRKRAIVACVERCLSPLVDRIIAVSQALKDELVSQMRLTPEKITVIYNGVTFREVRRSPGTGPRIGTVARLAPQKGVDHFIRAAAIVLKRFPSARFLVVGDGPLRQTLETLADTVGARDSIDFLGFRTDALSVVADLDVFVLASTREAFGLTLVEALSQEVPVVASRVGGIPEIVDGSTTGFLAEPGDADDIAARVCQLLADKELAARIAREGCRSVRCRFSSDRMVTEIQDLYLGLASNARRSGTVQSR</sequence>
<comment type="caution">
    <text evidence="3">The sequence shown here is derived from an EMBL/GenBank/DDBJ whole genome shotgun (WGS) entry which is preliminary data.</text>
</comment>
<accession>A0A0S7XNT1</accession>
<dbReference type="CDD" id="cd03808">
    <property type="entry name" value="GT4_CapM-like"/>
    <property type="match status" value="1"/>
</dbReference>